<dbReference type="Pfam" id="PF02698">
    <property type="entry name" value="DUF218"/>
    <property type="match status" value="1"/>
</dbReference>
<evidence type="ECO:0000259" key="2">
    <source>
        <dbReference type="Pfam" id="PF02698"/>
    </source>
</evidence>
<evidence type="ECO:0000313" key="3">
    <source>
        <dbReference type="EMBL" id="EPX79112.1"/>
    </source>
</evidence>
<dbReference type="eggNOG" id="COG1434">
    <property type="taxonomic scope" value="Bacteria"/>
</dbReference>
<reference evidence="4" key="1">
    <citation type="journal article" date="2013" name="Stand. Genomic Sci.">
        <title>Genome sequence of the Litoreibacter arenae type strain (DSM 19593(T)), a member of the Roseobacter clade isolated from sea sand.</title>
        <authorList>
            <person name="Riedel T."/>
            <person name="Fiebig A."/>
            <person name="Petersen J."/>
            <person name="Gronow S."/>
            <person name="Kyrpides N.C."/>
            <person name="Goker M."/>
            <person name="Klenk H.P."/>
        </authorList>
    </citation>
    <scope>NUCLEOTIDE SEQUENCE [LARGE SCALE GENOMIC DNA]</scope>
    <source>
        <strain evidence="4">DSM 19593</strain>
    </source>
</reference>
<dbReference type="InterPro" id="IPR014729">
    <property type="entry name" value="Rossmann-like_a/b/a_fold"/>
</dbReference>
<dbReference type="GO" id="GO:0000270">
    <property type="term" value="P:peptidoglycan metabolic process"/>
    <property type="evidence" value="ECO:0007669"/>
    <property type="project" value="TreeGrafter"/>
</dbReference>
<feature type="chain" id="PRO_5004555097" description="DUF218 domain-containing protein" evidence="1">
    <location>
        <begin position="28"/>
        <end position="226"/>
    </location>
</feature>
<comment type="caution">
    <text evidence="3">The sequence shown here is derived from an EMBL/GenBank/DDBJ whole genome shotgun (WGS) entry which is preliminary data.</text>
</comment>
<protein>
    <recommendedName>
        <fullName evidence="2">DUF218 domain-containing protein</fullName>
    </recommendedName>
</protein>
<gene>
    <name evidence="3" type="ORF">thalar_01931</name>
</gene>
<dbReference type="OrthoDB" id="9809813at2"/>
<dbReference type="InterPro" id="IPR003848">
    <property type="entry name" value="DUF218"/>
</dbReference>
<dbReference type="PANTHER" id="PTHR30336">
    <property type="entry name" value="INNER MEMBRANE PROTEIN, PROBABLE PERMEASE"/>
    <property type="match status" value="1"/>
</dbReference>
<dbReference type="Gene3D" id="3.40.50.620">
    <property type="entry name" value="HUPs"/>
    <property type="match status" value="1"/>
</dbReference>
<feature type="signal peptide" evidence="1">
    <location>
        <begin position="1"/>
        <end position="27"/>
    </location>
</feature>
<feature type="domain" description="DUF218" evidence="2">
    <location>
        <begin position="42"/>
        <end position="195"/>
    </location>
</feature>
<dbReference type="CDD" id="cd06259">
    <property type="entry name" value="YdcF-like"/>
    <property type="match status" value="1"/>
</dbReference>
<dbReference type="RefSeq" id="WP_021100492.1">
    <property type="nucleotide sequence ID" value="NZ_KE557306.1"/>
</dbReference>
<dbReference type="HOGENOM" id="CLU_082992_0_0_5"/>
<sequence length="226" mass="24413">MLKTMGRVAKFSVAAYVLTCIAIYAFAQLHPDTPPSQVERSDIIVVLGAGMDPDGTLHRSSILRVETGVKLWQAQAAPQMHFSGGMGRPNGLSAGAQMAALAERLGVSGNVVTHEDRSLSTLQNALFSQPMIADAKHLRLVTEGFHLPRSWLSFKWAAWQSGAPVPIISLSHSERLRTASPGSRLPKITMVLREAAALWFNAGRVVAFEIGGAFGVAQDTREAWLE</sequence>
<dbReference type="GO" id="GO:0043164">
    <property type="term" value="P:Gram-negative-bacterium-type cell wall biogenesis"/>
    <property type="evidence" value="ECO:0007669"/>
    <property type="project" value="TreeGrafter"/>
</dbReference>
<name>S9QH13_9RHOB</name>
<proteinExistence type="predicted"/>
<organism evidence="3 4">
    <name type="scientific">Litoreibacter arenae DSM 19593</name>
    <dbReference type="NCBI Taxonomy" id="1123360"/>
    <lineage>
        <taxon>Bacteria</taxon>
        <taxon>Pseudomonadati</taxon>
        <taxon>Pseudomonadota</taxon>
        <taxon>Alphaproteobacteria</taxon>
        <taxon>Rhodobacterales</taxon>
        <taxon>Roseobacteraceae</taxon>
        <taxon>Litoreibacter</taxon>
    </lineage>
</organism>
<dbReference type="STRING" id="1123360.thalar_01931"/>
<keyword evidence="4" id="KW-1185">Reference proteome</keyword>
<accession>S9QH13</accession>
<evidence type="ECO:0000256" key="1">
    <source>
        <dbReference type="SAM" id="SignalP"/>
    </source>
</evidence>
<dbReference type="Proteomes" id="UP000015351">
    <property type="component" value="Unassembled WGS sequence"/>
</dbReference>
<dbReference type="GO" id="GO:0005886">
    <property type="term" value="C:plasma membrane"/>
    <property type="evidence" value="ECO:0007669"/>
    <property type="project" value="TreeGrafter"/>
</dbReference>
<dbReference type="InterPro" id="IPR051599">
    <property type="entry name" value="Cell_Envelope_Assoc"/>
</dbReference>
<dbReference type="EMBL" id="AONI01000010">
    <property type="protein sequence ID" value="EPX79112.1"/>
    <property type="molecule type" value="Genomic_DNA"/>
</dbReference>
<keyword evidence="1" id="KW-0732">Signal</keyword>
<dbReference type="AlphaFoldDB" id="S9QH13"/>
<evidence type="ECO:0000313" key="4">
    <source>
        <dbReference type="Proteomes" id="UP000015351"/>
    </source>
</evidence>
<dbReference type="PANTHER" id="PTHR30336:SF4">
    <property type="entry name" value="ENVELOPE BIOGENESIS FACTOR ELYC"/>
    <property type="match status" value="1"/>
</dbReference>